<evidence type="ECO:0008006" key="7">
    <source>
        <dbReference type="Google" id="ProtNLM"/>
    </source>
</evidence>
<evidence type="ECO:0000256" key="2">
    <source>
        <dbReference type="ARBA" id="ARBA00022737"/>
    </source>
</evidence>
<reference evidence="6" key="2">
    <citation type="journal article" date="2017" name="Nat. Plants">
        <title>The Aegilops tauschii genome reveals multiple impacts of transposons.</title>
        <authorList>
            <person name="Zhao G."/>
            <person name="Zou C."/>
            <person name="Li K."/>
            <person name="Wang K."/>
            <person name="Li T."/>
            <person name="Gao L."/>
            <person name="Zhang X."/>
            <person name="Wang H."/>
            <person name="Yang Z."/>
            <person name="Liu X."/>
            <person name="Jiang W."/>
            <person name="Mao L."/>
            <person name="Kong X."/>
            <person name="Jiao Y."/>
            <person name="Jia J."/>
        </authorList>
    </citation>
    <scope>NUCLEOTIDE SEQUENCE [LARGE SCALE GENOMIC DNA]</scope>
    <source>
        <strain evidence="6">cv. AL8/78</strain>
    </source>
</reference>
<keyword evidence="2" id="KW-0677">Repeat</keyword>
<reference evidence="5" key="4">
    <citation type="submission" date="2019-03" db="UniProtKB">
        <authorList>
            <consortium name="EnsemblPlants"/>
        </authorList>
    </citation>
    <scope>IDENTIFICATION</scope>
</reference>
<dbReference type="Pfam" id="PF13812">
    <property type="entry name" value="PPR_3"/>
    <property type="match status" value="1"/>
</dbReference>
<sequence>ASPPPPPNPSPMAAAAAALRRALAPAPALLLRRQALVRLLSTQAQSSTAPTISPAELVRIKNSIRSAATPPDELAALFLKGIPHPPFLGDRSIFSLAVSRLTAAARPDLVSSVLSASLTALPAPHPSEGFLIRLIALYAAAGMPTHSLSTFRLVVPPSDRALSALLGAYHYAGQPARAIEAFRDLPAELSITPGVVSHNVLLKCMVATGDVAGARQVFDGMPDKAGVQPDIVSCNEMLKGYLKTGDHAAFDLLLKEVTGGKRRLKPNVTTYKLRMSALCAKGRSFKAEELLDAMGANRVPPNRECFNTVIGGLCKEGEVGAAVALFKRMPEVPRHNGKGVSPNFETYIMLIEALVESNAFVPALELCKECLAKKWAPPFQAVKGLIQGLVKSRKVKHAKELGMAMKKAAKGDAKEEWEKVEADAFQLALAEMKA</sequence>
<dbReference type="Proteomes" id="UP000015105">
    <property type="component" value="Chromosome 6D"/>
</dbReference>
<dbReference type="AlphaFoldDB" id="A0A453Q7C2"/>
<dbReference type="PANTHER" id="PTHR47939:SF11">
    <property type="entry name" value="TETRATRICOPEPTIDE-LIKE HELICAL DOMAIN SUPERFAMILY"/>
    <property type="match status" value="1"/>
</dbReference>
<comment type="similarity">
    <text evidence="1">Belongs to the PPR family. P subfamily.</text>
</comment>
<reference evidence="5" key="3">
    <citation type="journal article" date="2017" name="Nature">
        <title>Genome sequence of the progenitor of the wheat D genome Aegilops tauschii.</title>
        <authorList>
            <person name="Luo M.C."/>
            <person name="Gu Y.Q."/>
            <person name="Puiu D."/>
            <person name="Wang H."/>
            <person name="Twardziok S.O."/>
            <person name="Deal K.R."/>
            <person name="Huo N."/>
            <person name="Zhu T."/>
            <person name="Wang L."/>
            <person name="Wang Y."/>
            <person name="McGuire P.E."/>
            <person name="Liu S."/>
            <person name="Long H."/>
            <person name="Ramasamy R.K."/>
            <person name="Rodriguez J.C."/>
            <person name="Van S.L."/>
            <person name="Yuan L."/>
            <person name="Wang Z."/>
            <person name="Xia Z."/>
            <person name="Xiao L."/>
            <person name="Anderson O.D."/>
            <person name="Ouyang S."/>
            <person name="Liang Y."/>
            <person name="Zimin A.V."/>
            <person name="Pertea G."/>
            <person name="Qi P."/>
            <person name="Bennetzen J.L."/>
            <person name="Dai X."/>
            <person name="Dawson M.W."/>
            <person name="Muller H.G."/>
            <person name="Kugler K."/>
            <person name="Rivarola-Duarte L."/>
            <person name="Spannagl M."/>
            <person name="Mayer K.F.X."/>
            <person name="Lu F.H."/>
            <person name="Bevan M.W."/>
            <person name="Leroy P."/>
            <person name="Li P."/>
            <person name="You F.M."/>
            <person name="Sun Q."/>
            <person name="Liu Z."/>
            <person name="Lyons E."/>
            <person name="Wicker T."/>
            <person name="Salzberg S.L."/>
            <person name="Devos K.M."/>
            <person name="Dvorak J."/>
        </authorList>
    </citation>
    <scope>NUCLEOTIDE SEQUENCE [LARGE SCALE GENOMIC DNA]</scope>
    <source>
        <strain evidence="5">cv. AL8/78</strain>
    </source>
</reference>
<dbReference type="PROSITE" id="PS51375">
    <property type="entry name" value="PPR"/>
    <property type="match status" value="2"/>
</dbReference>
<dbReference type="EnsemblPlants" id="AET6Gv21005800.1">
    <property type="protein sequence ID" value="AET6Gv21005800.1"/>
    <property type="gene ID" value="AET6Gv21005800"/>
</dbReference>
<dbReference type="Pfam" id="PF12854">
    <property type="entry name" value="PPR_1"/>
    <property type="match status" value="1"/>
</dbReference>
<keyword evidence="3" id="KW-0809">Transit peptide</keyword>
<reference evidence="6" key="1">
    <citation type="journal article" date="2014" name="Science">
        <title>Ancient hybridizations among the ancestral genomes of bread wheat.</title>
        <authorList>
            <consortium name="International Wheat Genome Sequencing Consortium,"/>
            <person name="Marcussen T."/>
            <person name="Sandve S.R."/>
            <person name="Heier L."/>
            <person name="Spannagl M."/>
            <person name="Pfeifer M."/>
            <person name="Jakobsen K.S."/>
            <person name="Wulff B.B."/>
            <person name="Steuernagel B."/>
            <person name="Mayer K.F."/>
            <person name="Olsen O.A."/>
        </authorList>
    </citation>
    <scope>NUCLEOTIDE SEQUENCE [LARGE SCALE GENOMIC DNA]</scope>
    <source>
        <strain evidence="6">cv. AL8/78</strain>
    </source>
</reference>
<evidence type="ECO:0000256" key="4">
    <source>
        <dbReference type="PROSITE-ProRule" id="PRU00708"/>
    </source>
</evidence>
<evidence type="ECO:0000313" key="5">
    <source>
        <dbReference type="EnsemblPlants" id="AET6Gv21005800.1"/>
    </source>
</evidence>
<accession>A0A453Q7C2</accession>
<name>A0A453Q7C2_AEGTS</name>
<evidence type="ECO:0000256" key="1">
    <source>
        <dbReference type="ARBA" id="ARBA00007626"/>
    </source>
</evidence>
<dbReference type="InterPro" id="IPR050667">
    <property type="entry name" value="PPR-containing_protein"/>
</dbReference>
<dbReference type="Gramene" id="AET6Gv21005800.1">
    <property type="protein sequence ID" value="AET6Gv21005800.1"/>
    <property type="gene ID" value="AET6Gv21005800"/>
</dbReference>
<dbReference type="PANTHER" id="PTHR47939">
    <property type="entry name" value="MEMBRANE-ASSOCIATED SALT-INDUCIBLE PROTEIN-LIKE"/>
    <property type="match status" value="1"/>
</dbReference>
<dbReference type="Gene3D" id="1.25.40.10">
    <property type="entry name" value="Tetratricopeptide repeat domain"/>
    <property type="match status" value="2"/>
</dbReference>
<evidence type="ECO:0000313" key="6">
    <source>
        <dbReference type="Proteomes" id="UP000015105"/>
    </source>
</evidence>
<dbReference type="NCBIfam" id="TIGR00756">
    <property type="entry name" value="PPR"/>
    <property type="match status" value="2"/>
</dbReference>
<proteinExistence type="inferred from homology"/>
<reference evidence="5" key="5">
    <citation type="journal article" date="2021" name="G3 (Bethesda)">
        <title>Aegilops tauschii genome assembly Aet v5.0 features greater sequence contiguity and improved annotation.</title>
        <authorList>
            <person name="Wang L."/>
            <person name="Zhu T."/>
            <person name="Rodriguez J.C."/>
            <person name="Deal K.R."/>
            <person name="Dubcovsky J."/>
            <person name="McGuire P.E."/>
            <person name="Lux T."/>
            <person name="Spannagl M."/>
            <person name="Mayer K.F.X."/>
            <person name="Baldrich P."/>
            <person name="Meyers B.C."/>
            <person name="Huo N."/>
            <person name="Gu Y.Q."/>
            <person name="Zhou H."/>
            <person name="Devos K.M."/>
            <person name="Bennetzen J.L."/>
            <person name="Unver T."/>
            <person name="Budak H."/>
            <person name="Gulick P.J."/>
            <person name="Galiba G."/>
            <person name="Kalapos B."/>
            <person name="Nelson D.R."/>
            <person name="Li P."/>
            <person name="You F.M."/>
            <person name="Luo M.C."/>
            <person name="Dvorak J."/>
        </authorList>
    </citation>
    <scope>NUCLEOTIDE SEQUENCE [LARGE SCALE GENOMIC DNA]</scope>
    <source>
        <strain evidence="5">cv. AL8/78</strain>
    </source>
</reference>
<dbReference type="STRING" id="200361.A0A453Q7C2"/>
<organism evidence="5 6">
    <name type="scientific">Aegilops tauschii subsp. strangulata</name>
    <name type="common">Goatgrass</name>
    <dbReference type="NCBI Taxonomy" id="200361"/>
    <lineage>
        <taxon>Eukaryota</taxon>
        <taxon>Viridiplantae</taxon>
        <taxon>Streptophyta</taxon>
        <taxon>Embryophyta</taxon>
        <taxon>Tracheophyta</taxon>
        <taxon>Spermatophyta</taxon>
        <taxon>Magnoliopsida</taxon>
        <taxon>Liliopsida</taxon>
        <taxon>Poales</taxon>
        <taxon>Poaceae</taxon>
        <taxon>BOP clade</taxon>
        <taxon>Pooideae</taxon>
        <taxon>Triticodae</taxon>
        <taxon>Triticeae</taxon>
        <taxon>Triticinae</taxon>
        <taxon>Aegilops</taxon>
    </lineage>
</organism>
<keyword evidence="6" id="KW-1185">Reference proteome</keyword>
<protein>
    <recommendedName>
        <fullName evidence="7">Pentacotripeptide-repeat region of PRORP domain-containing protein</fullName>
    </recommendedName>
</protein>
<dbReference type="InterPro" id="IPR002885">
    <property type="entry name" value="PPR_rpt"/>
</dbReference>
<feature type="repeat" description="PPR" evidence="4">
    <location>
        <begin position="267"/>
        <end position="301"/>
    </location>
</feature>
<feature type="repeat" description="PPR" evidence="4">
    <location>
        <begin position="302"/>
        <end position="332"/>
    </location>
</feature>
<dbReference type="InterPro" id="IPR011990">
    <property type="entry name" value="TPR-like_helical_dom_sf"/>
</dbReference>
<evidence type="ECO:0000256" key="3">
    <source>
        <dbReference type="ARBA" id="ARBA00022946"/>
    </source>
</evidence>